<dbReference type="GO" id="GO:0005634">
    <property type="term" value="C:nucleus"/>
    <property type="evidence" value="ECO:0007669"/>
    <property type="project" value="TreeGrafter"/>
</dbReference>
<dbReference type="PANTHER" id="PTHR18834">
    <property type="entry name" value="STEROID RECEPTOR RNA ACTIVATOR 1"/>
    <property type="match status" value="1"/>
</dbReference>
<comment type="caution">
    <text evidence="2">The sequence shown here is derived from an EMBL/GenBank/DDBJ whole genome shotgun (WGS) entry which is preliminary data.</text>
</comment>
<proteinExistence type="predicted"/>
<organism evidence="2 3">
    <name type="scientific">Spodoptera exigua</name>
    <name type="common">Beet armyworm</name>
    <name type="synonym">Noctua fulgens</name>
    <dbReference type="NCBI Taxonomy" id="7107"/>
    <lineage>
        <taxon>Eukaryota</taxon>
        <taxon>Metazoa</taxon>
        <taxon>Ecdysozoa</taxon>
        <taxon>Arthropoda</taxon>
        <taxon>Hexapoda</taxon>
        <taxon>Insecta</taxon>
        <taxon>Pterygota</taxon>
        <taxon>Neoptera</taxon>
        <taxon>Endopterygota</taxon>
        <taxon>Lepidoptera</taxon>
        <taxon>Glossata</taxon>
        <taxon>Ditrysia</taxon>
        <taxon>Noctuoidea</taxon>
        <taxon>Noctuidae</taxon>
        <taxon>Amphipyrinae</taxon>
        <taxon>Spodoptera</taxon>
    </lineage>
</organism>
<evidence type="ECO:0000313" key="2">
    <source>
        <dbReference type="EMBL" id="KAH9638957.1"/>
    </source>
</evidence>
<name>A0A922SHV5_SPOEX</name>
<dbReference type="Pfam" id="PF07304">
    <property type="entry name" value="SRA1"/>
    <property type="match status" value="1"/>
</dbReference>
<protein>
    <recommendedName>
        <fullName evidence="1">SRA1/Sec31 domain-containing protein</fullName>
    </recommendedName>
</protein>
<dbReference type="EMBL" id="JACEFF010000364">
    <property type="protein sequence ID" value="KAH9638957.1"/>
    <property type="molecule type" value="Genomic_DNA"/>
</dbReference>
<dbReference type="GO" id="GO:0006357">
    <property type="term" value="P:regulation of transcription by RNA polymerase II"/>
    <property type="evidence" value="ECO:0007669"/>
    <property type="project" value="InterPro"/>
</dbReference>
<evidence type="ECO:0000259" key="1">
    <source>
        <dbReference type="Pfam" id="PF07304"/>
    </source>
</evidence>
<reference evidence="2" key="1">
    <citation type="journal article" date="2021" name="G3 (Bethesda)">
        <title>Genome and transcriptome analysis of the beet armyworm Spodoptera exigua reveals targets for pest control. .</title>
        <authorList>
            <person name="Simon S."/>
            <person name="Breeschoten T."/>
            <person name="Jansen H.J."/>
            <person name="Dirks R.P."/>
            <person name="Schranz M.E."/>
            <person name="Ros V.I.D."/>
        </authorList>
    </citation>
    <scope>NUCLEOTIDE SEQUENCE</scope>
    <source>
        <strain evidence="2">TB_SE_WUR_2020</strain>
    </source>
</reference>
<gene>
    <name evidence="2" type="ORF">HF086_005038</name>
</gene>
<accession>A0A922SHV5</accession>
<dbReference type="PANTHER" id="PTHR18834:SF2">
    <property type="entry name" value="STEROID RECEPTOR RNA ACTIVATOR 1"/>
    <property type="match status" value="1"/>
</dbReference>
<dbReference type="InterPro" id="IPR040243">
    <property type="entry name" value="Steroid_recept_RNA_1"/>
</dbReference>
<feature type="domain" description="SRA1/Sec31" evidence="1">
    <location>
        <begin position="68"/>
        <end position="192"/>
    </location>
</feature>
<dbReference type="GO" id="GO:0003713">
    <property type="term" value="F:transcription coactivator activity"/>
    <property type="evidence" value="ECO:0007669"/>
    <property type="project" value="InterPro"/>
</dbReference>
<dbReference type="AlphaFoldDB" id="A0A922SHV5"/>
<evidence type="ECO:0000313" key="3">
    <source>
        <dbReference type="Proteomes" id="UP000814243"/>
    </source>
</evidence>
<dbReference type="Gene3D" id="1.20.940.10">
    <property type="entry name" value="Functional domain of the splicing factor Prp18"/>
    <property type="match status" value="1"/>
</dbReference>
<sequence>MCVPYIITKLLNLFRFYFPAPIDPGWNDPPKLSYNPGTTPNKPRNILNKRVAFPLSSATSSPVAMPPMNIPPMPAAFPSAPPIQVPSVPPQEINVDSESTLKEVKQILLEFLDNSSELGAKANDIRRRIGVMEEMWSSGKLDSRIYVQMKELAHALKDDNPSKADDIHRALMVDHVSAVGTWMPGIKQLIHNCIARSELLSIDKE</sequence>
<dbReference type="Proteomes" id="UP000814243">
    <property type="component" value="Unassembled WGS sequence"/>
</dbReference>
<dbReference type="InterPro" id="IPR009917">
    <property type="entry name" value="SRA1/Sec31"/>
</dbReference>